<protein>
    <submittedName>
        <fullName evidence="1">Uncharacterized protein</fullName>
    </submittedName>
</protein>
<reference evidence="1 2" key="1">
    <citation type="submission" date="2013-12" db="EMBL/GenBank/DDBJ databases">
        <title>Draft genome of the parsitic nematode Ancylostoma duodenale.</title>
        <authorList>
            <person name="Mitreva M."/>
        </authorList>
    </citation>
    <scope>NUCLEOTIDE SEQUENCE [LARGE SCALE GENOMIC DNA]</scope>
    <source>
        <strain evidence="1 2">Zhejiang</strain>
    </source>
</reference>
<sequence>MNSIVTRPRQGKRAWHSIIELPKIDPSDRKNRPAIAYLGNWSSCQGMCRRNGRETGPVLPLRDVAVLSSGAVRPS</sequence>
<keyword evidence="2" id="KW-1185">Reference proteome</keyword>
<proteinExistence type="predicted"/>
<dbReference type="EMBL" id="KN737656">
    <property type="protein sequence ID" value="KIH55263.1"/>
    <property type="molecule type" value="Genomic_DNA"/>
</dbReference>
<dbReference type="Proteomes" id="UP000054047">
    <property type="component" value="Unassembled WGS sequence"/>
</dbReference>
<organism evidence="1 2">
    <name type="scientific">Ancylostoma duodenale</name>
    <dbReference type="NCBI Taxonomy" id="51022"/>
    <lineage>
        <taxon>Eukaryota</taxon>
        <taxon>Metazoa</taxon>
        <taxon>Ecdysozoa</taxon>
        <taxon>Nematoda</taxon>
        <taxon>Chromadorea</taxon>
        <taxon>Rhabditida</taxon>
        <taxon>Rhabditina</taxon>
        <taxon>Rhabditomorpha</taxon>
        <taxon>Strongyloidea</taxon>
        <taxon>Ancylostomatidae</taxon>
        <taxon>Ancylostomatinae</taxon>
        <taxon>Ancylostoma</taxon>
    </lineage>
</organism>
<gene>
    <name evidence="1" type="ORF">ANCDUO_14583</name>
</gene>
<dbReference type="AlphaFoldDB" id="A0A0C2CFY6"/>
<evidence type="ECO:0000313" key="1">
    <source>
        <dbReference type="EMBL" id="KIH55263.1"/>
    </source>
</evidence>
<accession>A0A0C2CFY6</accession>
<name>A0A0C2CFY6_9BILA</name>
<evidence type="ECO:0000313" key="2">
    <source>
        <dbReference type="Proteomes" id="UP000054047"/>
    </source>
</evidence>